<dbReference type="EMBL" id="CP073100">
    <property type="protein sequence ID" value="QUE50267.1"/>
    <property type="molecule type" value="Genomic_DNA"/>
</dbReference>
<dbReference type="Proteomes" id="UP000676169">
    <property type="component" value="Chromosome"/>
</dbReference>
<keyword evidence="3" id="KW-1185">Reference proteome</keyword>
<evidence type="ECO:0000313" key="2">
    <source>
        <dbReference type="EMBL" id="QUE50267.1"/>
    </source>
</evidence>
<dbReference type="AlphaFoldDB" id="A0A975IYI3"/>
<feature type="region of interest" description="Disordered" evidence="1">
    <location>
        <begin position="48"/>
        <end position="74"/>
    </location>
</feature>
<feature type="compositionally biased region" description="Basic and acidic residues" evidence="1">
    <location>
        <begin position="724"/>
        <end position="734"/>
    </location>
</feature>
<reference evidence="2" key="1">
    <citation type="submission" date="2021-04" db="EMBL/GenBank/DDBJ databases">
        <title>Luteolibacter sp. 32A isolated from the skin of an Anderson's salamander (Ambystoma andersonii).</title>
        <authorList>
            <person name="Spergser J."/>
            <person name="Busse H.-J."/>
        </authorList>
    </citation>
    <scope>NUCLEOTIDE SEQUENCE</scope>
    <source>
        <strain evidence="2">32A</strain>
    </source>
</reference>
<feature type="region of interest" description="Disordered" evidence="1">
    <location>
        <begin position="713"/>
        <end position="734"/>
    </location>
</feature>
<accession>A0A975IYI3</accession>
<protein>
    <submittedName>
        <fullName evidence="2">Uncharacterized protein</fullName>
    </submittedName>
</protein>
<name>A0A975IYI3_9BACT</name>
<feature type="compositionally biased region" description="Basic and acidic residues" evidence="1">
    <location>
        <begin position="48"/>
        <end position="57"/>
    </location>
</feature>
<dbReference type="RefSeq" id="WP_211630399.1">
    <property type="nucleotide sequence ID" value="NZ_CP073100.1"/>
</dbReference>
<organism evidence="2 3">
    <name type="scientific">Luteolibacter ambystomatis</name>
    <dbReference type="NCBI Taxonomy" id="2824561"/>
    <lineage>
        <taxon>Bacteria</taxon>
        <taxon>Pseudomonadati</taxon>
        <taxon>Verrucomicrobiota</taxon>
        <taxon>Verrucomicrobiia</taxon>
        <taxon>Verrucomicrobiales</taxon>
        <taxon>Verrucomicrobiaceae</taxon>
        <taxon>Luteolibacter</taxon>
    </lineage>
</organism>
<proteinExistence type="predicted"/>
<feature type="region of interest" description="Disordered" evidence="1">
    <location>
        <begin position="593"/>
        <end position="612"/>
    </location>
</feature>
<evidence type="ECO:0000256" key="1">
    <source>
        <dbReference type="SAM" id="MobiDB-lite"/>
    </source>
</evidence>
<gene>
    <name evidence="2" type="ORF">KBB96_15485</name>
</gene>
<sequence length="734" mass="80604">MFSGEAFATGGWVPERFLDEGGQVLKGPPQFYWDLELNRLARQYAEKDLPPEFKTDPSEDTAEDGKAGATAAADNADFEEALKSGKLKPTDVTSARAAQAEMRAWLQKGASDEDRPKLAETDSEFADYHRGAGLLADDKPAEAKTAWEKLLQRPAGQRHYRTVWAAYMLGKTCMQDEKTRADAVAWFGKCRQYAREGFADPLNLAADSFGWQARAEYDAGNHAAAARHYLQQLALGDTSAIRSMKLLVPDRETGAGLSPLSFEALVPQGPQDDSVPHPEKTEEQLKAEAGTVEHKMIAAAKDEVLRQIVTAHVLSTSTSYWSESDKTRLTTWLEIVEKAKLDRMEGAASLGWAAYTAGKFAEAEKWARLDKPASPLGQWLQAKLALRKGDFATASSLMAVVVPQLPDDAATRYEDGYLPKASAAADLGASLLAQGKFKESLAAFWSGGCWFDAGYVAERLLGTDELVAFVKANAMLTDEERANQPGDERTPADMRREMRNNLMNLAGRRLIREDRNAEGRLLLGEEPRKLFDLFRELGAKGNNEKNPKKERARALFEAACILEDGSSWCGTEDDVVRAEWGGYAPEHPEALVQSRMTGKSKASGGDEEDGDKVKLVDNFVPSSDSERKRLAQGRAASMRQYVRQASALAVKAAALLPDNTEETADVLNQAGRWIQDLDNPGADKIYYQIEKRCPKTGIGKAVIEKHWFIEPDGPWTGGAGTGDSFDKAPEEKSR</sequence>
<dbReference type="KEGG" id="lamb:KBB96_15485"/>
<evidence type="ECO:0000313" key="3">
    <source>
        <dbReference type="Proteomes" id="UP000676169"/>
    </source>
</evidence>